<name>A0A5C3PP03_9APHY</name>
<keyword evidence="2" id="KW-1185">Reference proteome</keyword>
<dbReference type="AlphaFoldDB" id="A0A5C3PP03"/>
<evidence type="ECO:0000313" key="2">
    <source>
        <dbReference type="Proteomes" id="UP000308197"/>
    </source>
</evidence>
<accession>A0A5C3PP03</accession>
<dbReference type="InParanoid" id="A0A5C3PP03"/>
<organism evidence="1 2">
    <name type="scientific">Polyporus arcularius HHB13444</name>
    <dbReference type="NCBI Taxonomy" id="1314778"/>
    <lineage>
        <taxon>Eukaryota</taxon>
        <taxon>Fungi</taxon>
        <taxon>Dikarya</taxon>
        <taxon>Basidiomycota</taxon>
        <taxon>Agaricomycotina</taxon>
        <taxon>Agaricomycetes</taxon>
        <taxon>Polyporales</taxon>
        <taxon>Polyporaceae</taxon>
        <taxon>Polyporus</taxon>
    </lineage>
</organism>
<reference evidence="1 2" key="1">
    <citation type="journal article" date="2019" name="Nat. Ecol. Evol.">
        <title>Megaphylogeny resolves global patterns of mushroom evolution.</title>
        <authorList>
            <person name="Varga T."/>
            <person name="Krizsan K."/>
            <person name="Foldi C."/>
            <person name="Dima B."/>
            <person name="Sanchez-Garcia M."/>
            <person name="Sanchez-Ramirez S."/>
            <person name="Szollosi G.J."/>
            <person name="Szarkandi J.G."/>
            <person name="Papp V."/>
            <person name="Albert L."/>
            <person name="Andreopoulos W."/>
            <person name="Angelini C."/>
            <person name="Antonin V."/>
            <person name="Barry K.W."/>
            <person name="Bougher N.L."/>
            <person name="Buchanan P."/>
            <person name="Buyck B."/>
            <person name="Bense V."/>
            <person name="Catcheside P."/>
            <person name="Chovatia M."/>
            <person name="Cooper J."/>
            <person name="Damon W."/>
            <person name="Desjardin D."/>
            <person name="Finy P."/>
            <person name="Geml J."/>
            <person name="Haridas S."/>
            <person name="Hughes K."/>
            <person name="Justo A."/>
            <person name="Karasinski D."/>
            <person name="Kautmanova I."/>
            <person name="Kiss B."/>
            <person name="Kocsube S."/>
            <person name="Kotiranta H."/>
            <person name="LaButti K.M."/>
            <person name="Lechner B.E."/>
            <person name="Liimatainen K."/>
            <person name="Lipzen A."/>
            <person name="Lukacs Z."/>
            <person name="Mihaltcheva S."/>
            <person name="Morgado L.N."/>
            <person name="Niskanen T."/>
            <person name="Noordeloos M.E."/>
            <person name="Ohm R.A."/>
            <person name="Ortiz-Santana B."/>
            <person name="Ovrebo C."/>
            <person name="Racz N."/>
            <person name="Riley R."/>
            <person name="Savchenko A."/>
            <person name="Shiryaev A."/>
            <person name="Soop K."/>
            <person name="Spirin V."/>
            <person name="Szebenyi C."/>
            <person name="Tomsovsky M."/>
            <person name="Tulloss R.E."/>
            <person name="Uehling J."/>
            <person name="Grigoriev I.V."/>
            <person name="Vagvolgyi C."/>
            <person name="Papp T."/>
            <person name="Martin F.M."/>
            <person name="Miettinen O."/>
            <person name="Hibbett D.S."/>
            <person name="Nagy L.G."/>
        </authorList>
    </citation>
    <scope>NUCLEOTIDE SEQUENCE [LARGE SCALE GENOMIC DNA]</scope>
    <source>
        <strain evidence="1 2">HHB13444</strain>
    </source>
</reference>
<proteinExistence type="predicted"/>
<dbReference type="Proteomes" id="UP000308197">
    <property type="component" value="Unassembled WGS sequence"/>
</dbReference>
<sequence>MISTPPLIAQLGPRPSLLLEKPSSSVPNPCPSVIISSSIARPQEPAQQSTWVQSSGLLVPSLQRPSDRVHRAPRDGPTYYRRCPNAALVSGVSLALREAEDVRTFATNLLLRQGLPRGTFDQWAATASDRVHASEDMTRRRPSSCPPVAGDGRHCLVYCDKRLRNGLFFSRLRSHSCVRDPHCDLGWSVVVCMIGNAAGPKSDDYGVIGEEAANVICPFK</sequence>
<dbReference type="EMBL" id="ML211142">
    <property type="protein sequence ID" value="TFK87713.1"/>
    <property type="molecule type" value="Genomic_DNA"/>
</dbReference>
<gene>
    <name evidence="1" type="ORF">K466DRAFT_101785</name>
</gene>
<protein>
    <submittedName>
        <fullName evidence="1">Uncharacterized protein</fullName>
    </submittedName>
</protein>
<evidence type="ECO:0000313" key="1">
    <source>
        <dbReference type="EMBL" id="TFK87713.1"/>
    </source>
</evidence>